<dbReference type="GO" id="GO:0071949">
    <property type="term" value="F:FAD binding"/>
    <property type="evidence" value="ECO:0007669"/>
    <property type="project" value="InterPro"/>
</dbReference>
<dbReference type="InterPro" id="IPR036188">
    <property type="entry name" value="FAD/NAD-bd_sf"/>
</dbReference>
<dbReference type="InterPro" id="IPR050407">
    <property type="entry name" value="Geranylgeranyl_reductase"/>
</dbReference>
<evidence type="ECO:0000313" key="3">
    <source>
        <dbReference type="Proteomes" id="UP000520814"/>
    </source>
</evidence>
<comment type="caution">
    <text evidence="2">The sequence shown here is derived from an EMBL/GenBank/DDBJ whole genome shotgun (WGS) entry which is preliminary data.</text>
</comment>
<dbReference type="SUPFAM" id="SSF51905">
    <property type="entry name" value="FAD/NAD(P)-binding domain"/>
    <property type="match status" value="1"/>
</dbReference>
<dbReference type="PANTHER" id="PTHR42685:SF22">
    <property type="entry name" value="CONDITIONED MEDIUM FACTOR RECEPTOR 1"/>
    <property type="match status" value="1"/>
</dbReference>
<evidence type="ECO:0000259" key="1">
    <source>
        <dbReference type="Pfam" id="PF01494"/>
    </source>
</evidence>
<dbReference type="PRINTS" id="PR00420">
    <property type="entry name" value="RNGMNOXGNASE"/>
</dbReference>
<dbReference type="RefSeq" id="WP_184199948.1">
    <property type="nucleotide sequence ID" value="NZ_JACHGW010000003.1"/>
</dbReference>
<sequence length="394" mass="42108">MTYDVIVVGAGPGGATCAWKCAALGLKVLIVDRAPSLPRYKPCGGGIPSSLVRHVEGLEPEKFADLTVTKLRHTWRGKSPVLAEMTCSNGEPAQVWMVQRPRFDTYLVEKAQAAGAELKLGVKVSDVTVAADSVTVTAGDESWTARYVVGADGAKGIVGARVGLRLGKRWGIAREVEIPYAPPASASGGAEILMDACYLDYGSVKNGYAWIFPKAGYLSVGAGMLVPRQPKAEQNVGKILMDAIHTMLGSVGMTYPEGAEAPKLWAHPIPFWTGMEPLATKDGRVLLVGDAAGVVQPLFGEGIQYAVRTGNIAAQHLASNTTQSYTAAVREELAGEFDAALRVGKVFHKTPYLSYRLGVKNPAGTKLVGRLMSGEVSLEHLEQRIYDKLKNPFK</sequence>
<organism evidence="2 3">
    <name type="scientific">Armatimonas rosea</name>
    <dbReference type="NCBI Taxonomy" id="685828"/>
    <lineage>
        <taxon>Bacteria</taxon>
        <taxon>Bacillati</taxon>
        <taxon>Armatimonadota</taxon>
        <taxon>Armatimonadia</taxon>
        <taxon>Armatimonadales</taxon>
        <taxon>Armatimonadaceae</taxon>
        <taxon>Armatimonas</taxon>
    </lineage>
</organism>
<dbReference type="Proteomes" id="UP000520814">
    <property type="component" value="Unassembled WGS sequence"/>
</dbReference>
<feature type="domain" description="FAD-binding" evidence="1">
    <location>
        <begin position="3"/>
        <end position="319"/>
    </location>
</feature>
<dbReference type="InterPro" id="IPR002938">
    <property type="entry name" value="FAD-bd"/>
</dbReference>
<dbReference type="AlphaFoldDB" id="A0A7W9W8U0"/>
<dbReference type="Gene3D" id="3.50.50.60">
    <property type="entry name" value="FAD/NAD(P)-binding domain"/>
    <property type="match status" value="1"/>
</dbReference>
<dbReference type="NCBIfam" id="TIGR02032">
    <property type="entry name" value="GG-red-SF"/>
    <property type="match status" value="1"/>
</dbReference>
<dbReference type="Pfam" id="PF01494">
    <property type="entry name" value="FAD_binding_3"/>
    <property type="match status" value="1"/>
</dbReference>
<proteinExistence type="predicted"/>
<accession>A0A7W9W8U0</accession>
<dbReference type="InterPro" id="IPR011777">
    <property type="entry name" value="Geranylgeranyl_Rdtase_fam"/>
</dbReference>
<evidence type="ECO:0000313" key="2">
    <source>
        <dbReference type="EMBL" id="MBB6051947.1"/>
    </source>
</evidence>
<keyword evidence="3" id="KW-1185">Reference proteome</keyword>
<gene>
    <name evidence="2" type="ORF">HNQ39_003757</name>
</gene>
<reference evidence="2 3" key="1">
    <citation type="submission" date="2020-08" db="EMBL/GenBank/DDBJ databases">
        <title>Genomic Encyclopedia of Type Strains, Phase IV (KMG-IV): sequencing the most valuable type-strain genomes for metagenomic binning, comparative biology and taxonomic classification.</title>
        <authorList>
            <person name="Goeker M."/>
        </authorList>
    </citation>
    <scope>NUCLEOTIDE SEQUENCE [LARGE SCALE GENOMIC DNA]</scope>
    <source>
        <strain evidence="2 3">DSM 23562</strain>
    </source>
</reference>
<name>A0A7W9W8U0_ARMRO</name>
<dbReference type="PANTHER" id="PTHR42685">
    <property type="entry name" value="GERANYLGERANYL DIPHOSPHATE REDUCTASE"/>
    <property type="match status" value="1"/>
</dbReference>
<dbReference type="EMBL" id="JACHGW010000003">
    <property type="protein sequence ID" value="MBB6051947.1"/>
    <property type="molecule type" value="Genomic_DNA"/>
</dbReference>
<protein>
    <submittedName>
        <fullName evidence="2">Geranylgeranyl reductase family protein</fullName>
    </submittedName>
</protein>
<dbReference type="GO" id="GO:0016628">
    <property type="term" value="F:oxidoreductase activity, acting on the CH-CH group of donors, NAD or NADP as acceptor"/>
    <property type="evidence" value="ECO:0007669"/>
    <property type="project" value="InterPro"/>
</dbReference>